<name>A0A623BG24_CAMJU</name>
<protein>
    <submittedName>
        <fullName evidence="1">Uncharacterized protein</fullName>
    </submittedName>
</protein>
<organism evidence="1">
    <name type="scientific">Campylobacter jejuni</name>
    <dbReference type="NCBI Taxonomy" id="197"/>
    <lineage>
        <taxon>Bacteria</taxon>
        <taxon>Pseudomonadati</taxon>
        <taxon>Campylobacterota</taxon>
        <taxon>Epsilonproteobacteria</taxon>
        <taxon>Campylobacterales</taxon>
        <taxon>Campylobacteraceae</taxon>
        <taxon>Campylobacter</taxon>
    </lineage>
</organism>
<gene>
    <name evidence="1" type="ORF">F9I23_08695</name>
</gene>
<dbReference type="AlphaFoldDB" id="A0A623BG24"/>
<accession>A0A623BG24</accession>
<reference evidence="1" key="1">
    <citation type="submission" date="2019-10" db="EMBL/GenBank/DDBJ databases">
        <authorList>
            <consortium name="NARMS: The National Antimicrobial Resistance Monitoring System"/>
        </authorList>
    </citation>
    <scope>NUCLEOTIDE SEQUENCE</scope>
    <source>
        <strain evidence="1">CVM N19C214</strain>
    </source>
</reference>
<dbReference type="EMBL" id="AALMIS010000061">
    <property type="protein sequence ID" value="EDB1111486.1"/>
    <property type="molecule type" value="Genomic_DNA"/>
</dbReference>
<proteinExistence type="predicted"/>
<comment type="caution">
    <text evidence="1">The sequence shown here is derived from an EMBL/GenBank/DDBJ whole genome shotgun (WGS) entry which is preliminary data.</text>
</comment>
<evidence type="ECO:0000313" key="1">
    <source>
        <dbReference type="EMBL" id="EDB1111486.1"/>
    </source>
</evidence>
<dbReference type="RefSeq" id="WP_002874729.1">
    <property type="nucleotide sequence ID" value="NZ_JAWJCM010000230.1"/>
</dbReference>
<sequence length="122" mass="13496">MQIISEEFNLSYSLKGGLVRSVAEGSFDGKKYSASVRIDATNLYDVENEKTGGLDTIKKELIFKISCPDNTTAGQVLSFIREKFKSNQVLDLDGSIPDNNNVVKVLTPVNYFLGVEIKKSKN</sequence>